<dbReference type="PANTHER" id="PTHR33116:SF78">
    <property type="entry name" value="OS12G0587133 PROTEIN"/>
    <property type="match status" value="1"/>
</dbReference>
<keyword evidence="1" id="KW-0472">Membrane</keyword>
<dbReference type="EMBL" id="KN644335">
    <property type="protein sequence ID" value="KHN42568.1"/>
    <property type="molecule type" value="Genomic_DNA"/>
</dbReference>
<evidence type="ECO:0000313" key="3">
    <source>
        <dbReference type="EMBL" id="KHN42568.1"/>
    </source>
</evidence>
<reference evidence="3" key="1">
    <citation type="submission" date="2014-07" db="EMBL/GenBank/DDBJ databases">
        <title>Identification of a novel salt tolerance gene in wild soybean by whole-genome sequencing.</title>
        <authorList>
            <person name="Lam H.-M."/>
            <person name="Qi X."/>
            <person name="Li M.-W."/>
            <person name="Liu X."/>
            <person name="Xie M."/>
            <person name="Ni M."/>
            <person name="Xu X."/>
        </authorList>
    </citation>
    <scope>NUCLEOTIDE SEQUENCE [LARGE SCALE GENOMIC DNA]</scope>
    <source>
        <tissue evidence="3">Root</tissue>
    </source>
</reference>
<dbReference type="AlphaFoldDB" id="A0A0B2SCN0"/>
<evidence type="ECO:0000256" key="1">
    <source>
        <dbReference type="SAM" id="Phobius"/>
    </source>
</evidence>
<dbReference type="InterPro" id="IPR026960">
    <property type="entry name" value="RVT-Znf"/>
</dbReference>
<feature type="non-terminal residue" evidence="3">
    <location>
        <position position="1"/>
    </location>
</feature>
<gene>
    <name evidence="3" type="ORF">glysoja_049528</name>
</gene>
<dbReference type="Proteomes" id="UP000053555">
    <property type="component" value="Unassembled WGS sequence"/>
</dbReference>
<feature type="domain" description="Reverse transcriptase zinc-binding" evidence="2">
    <location>
        <begin position="218"/>
        <end position="306"/>
    </location>
</feature>
<sequence>LASWKQRHVSFGGRVTLINSVLTALPIFFLSFFRIPDKVVDKLVNIQRRFLWGGGLEQRKIAWVNWKFVCLPRDKGGLGIKDLRAFNTALLAKWKWELFQQHGDLWSRILISKYGGWRALDDTRRSSYFSSWWKGLLQLNHQQHVAVFKNQTEWRVGSGDKFIFWEDSWVDAGVSLMVKYPRLYNISNQQHQLICNVGSQKDAEPDSWVWKADPSGNYSTKSAYRLLMEVTTGAEEDTNLMELWNLKIPLKQTVFAWRLIKDRLPTRTNLRTRQVELNDSRCPLCNRLDEDATHLFFHCTKTLPLWWESQSWINSSGVFPHNPKDHFPQHENWSAVGVRARRWKCWWVALTWTIWKHRNRVVFDNQPFDGSKVMD</sequence>
<accession>A0A0B2SCN0</accession>
<name>A0A0B2SCN0_GLYSO</name>
<evidence type="ECO:0000259" key="2">
    <source>
        <dbReference type="Pfam" id="PF13966"/>
    </source>
</evidence>
<keyword evidence="1" id="KW-1133">Transmembrane helix</keyword>
<protein>
    <submittedName>
        <fullName evidence="3">Putative ribonuclease H protein</fullName>
        <ecNumber evidence="3">3.1.13.-</ecNumber>
    </submittedName>
</protein>
<keyword evidence="3" id="KW-0378">Hydrolase</keyword>
<dbReference type="Pfam" id="PF13966">
    <property type="entry name" value="zf-RVT"/>
    <property type="match status" value="1"/>
</dbReference>
<keyword evidence="1" id="KW-0812">Transmembrane</keyword>
<dbReference type="EC" id="3.1.13.-" evidence="3"/>
<proteinExistence type="predicted"/>
<organism evidence="3">
    <name type="scientific">Glycine soja</name>
    <name type="common">Wild soybean</name>
    <dbReference type="NCBI Taxonomy" id="3848"/>
    <lineage>
        <taxon>Eukaryota</taxon>
        <taxon>Viridiplantae</taxon>
        <taxon>Streptophyta</taxon>
        <taxon>Embryophyta</taxon>
        <taxon>Tracheophyta</taxon>
        <taxon>Spermatophyta</taxon>
        <taxon>Magnoliopsida</taxon>
        <taxon>eudicotyledons</taxon>
        <taxon>Gunneridae</taxon>
        <taxon>Pentapetalae</taxon>
        <taxon>rosids</taxon>
        <taxon>fabids</taxon>
        <taxon>Fabales</taxon>
        <taxon>Fabaceae</taxon>
        <taxon>Papilionoideae</taxon>
        <taxon>50 kb inversion clade</taxon>
        <taxon>NPAAA clade</taxon>
        <taxon>indigoferoid/millettioid clade</taxon>
        <taxon>Phaseoleae</taxon>
        <taxon>Glycine</taxon>
        <taxon>Glycine subgen. Soja</taxon>
    </lineage>
</organism>
<dbReference type="GO" id="GO:0016787">
    <property type="term" value="F:hydrolase activity"/>
    <property type="evidence" value="ECO:0007669"/>
    <property type="project" value="UniProtKB-KW"/>
</dbReference>
<feature type="transmembrane region" description="Helical" evidence="1">
    <location>
        <begin position="12"/>
        <end position="33"/>
    </location>
</feature>
<feature type="non-terminal residue" evidence="3">
    <location>
        <position position="375"/>
    </location>
</feature>
<dbReference type="PANTHER" id="PTHR33116">
    <property type="entry name" value="REVERSE TRANSCRIPTASE ZINC-BINDING DOMAIN-CONTAINING PROTEIN-RELATED-RELATED"/>
    <property type="match status" value="1"/>
</dbReference>